<reference evidence="1" key="1">
    <citation type="submission" date="2021-03" db="EMBL/GenBank/DDBJ databases">
        <authorList>
            <person name="Li Z."/>
            <person name="Yang C."/>
        </authorList>
    </citation>
    <scope>NUCLEOTIDE SEQUENCE</scope>
    <source>
        <strain evidence="1">Dzin_1.0</strain>
        <tissue evidence="1">Leaf</tissue>
    </source>
</reference>
<dbReference type="SFLD" id="SFLDS00003">
    <property type="entry name" value="Haloacid_Dehalogenase"/>
    <property type="match status" value="1"/>
</dbReference>
<accession>A0A9D5CGU9</accession>
<dbReference type="SFLD" id="SFLDG01129">
    <property type="entry name" value="C1.5:_HAD__Beta-PGM__Phosphata"/>
    <property type="match status" value="1"/>
</dbReference>
<organism evidence="1 2">
    <name type="scientific">Dioscorea zingiberensis</name>
    <dbReference type="NCBI Taxonomy" id="325984"/>
    <lineage>
        <taxon>Eukaryota</taxon>
        <taxon>Viridiplantae</taxon>
        <taxon>Streptophyta</taxon>
        <taxon>Embryophyta</taxon>
        <taxon>Tracheophyta</taxon>
        <taxon>Spermatophyta</taxon>
        <taxon>Magnoliopsida</taxon>
        <taxon>Liliopsida</taxon>
        <taxon>Dioscoreales</taxon>
        <taxon>Dioscoreaceae</taxon>
        <taxon>Dioscorea</taxon>
    </lineage>
</organism>
<protein>
    <recommendedName>
        <fullName evidence="3">Flavin mononucleotide hydrolase 1, chloroplatic</fullName>
    </recommendedName>
</protein>
<evidence type="ECO:0008006" key="3">
    <source>
        <dbReference type="Google" id="ProtNLM"/>
    </source>
</evidence>
<dbReference type="Pfam" id="PF00702">
    <property type="entry name" value="Hydrolase"/>
    <property type="match status" value="1"/>
</dbReference>
<dbReference type="NCBIfam" id="TIGR01549">
    <property type="entry name" value="HAD-SF-IA-v1"/>
    <property type="match status" value="1"/>
</dbReference>
<dbReference type="EMBL" id="JAGGNH010000005">
    <property type="protein sequence ID" value="KAJ0973056.1"/>
    <property type="molecule type" value="Genomic_DNA"/>
</dbReference>
<dbReference type="OrthoDB" id="2012566at2759"/>
<dbReference type="Gene3D" id="3.40.50.1000">
    <property type="entry name" value="HAD superfamily/HAD-like"/>
    <property type="match status" value="1"/>
</dbReference>
<reference evidence="1" key="2">
    <citation type="journal article" date="2022" name="Hortic Res">
        <title>The genome of Dioscorea zingiberensis sheds light on the biosynthesis, origin and evolution of the medicinally important diosgenin saponins.</title>
        <authorList>
            <person name="Li Y."/>
            <person name="Tan C."/>
            <person name="Li Z."/>
            <person name="Guo J."/>
            <person name="Li S."/>
            <person name="Chen X."/>
            <person name="Wang C."/>
            <person name="Dai X."/>
            <person name="Yang H."/>
            <person name="Song W."/>
            <person name="Hou L."/>
            <person name="Xu J."/>
            <person name="Tong Z."/>
            <person name="Xu A."/>
            <person name="Yuan X."/>
            <person name="Wang W."/>
            <person name="Yang Q."/>
            <person name="Chen L."/>
            <person name="Sun Z."/>
            <person name="Wang K."/>
            <person name="Pan B."/>
            <person name="Chen J."/>
            <person name="Bao Y."/>
            <person name="Liu F."/>
            <person name="Qi X."/>
            <person name="Gang D.R."/>
            <person name="Wen J."/>
            <person name="Li J."/>
        </authorList>
    </citation>
    <scope>NUCLEOTIDE SEQUENCE</scope>
    <source>
        <strain evidence="1">Dzin_1.0</strain>
    </source>
</reference>
<dbReference type="Proteomes" id="UP001085076">
    <property type="component" value="Miscellaneous, Linkage group lg05"/>
</dbReference>
<dbReference type="PANTHER" id="PTHR43611">
    <property type="entry name" value="ALPHA-D-GLUCOSE 1-PHOSPHATE PHOSPHATASE"/>
    <property type="match status" value="1"/>
</dbReference>
<dbReference type="AlphaFoldDB" id="A0A9D5CGU9"/>
<proteinExistence type="predicted"/>
<dbReference type="SUPFAM" id="SSF56784">
    <property type="entry name" value="HAD-like"/>
    <property type="match status" value="1"/>
</dbReference>
<comment type="caution">
    <text evidence="1">The sequence shown here is derived from an EMBL/GenBank/DDBJ whole genome shotgun (WGS) entry which is preliminary data.</text>
</comment>
<dbReference type="InterPro" id="IPR006439">
    <property type="entry name" value="HAD-SF_hydro_IA"/>
</dbReference>
<name>A0A9D5CGU9_9LILI</name>
<dbReference type="PANTHER" id="PTHR43611:SF3">
    <property type="entry name" value="FLAVIN MONONUCLEOTIDE HYDROLASE 1, CHLOROPLATIC"/>
    <property type="match status" value="1"/>
</dbReference>
<evidence type="ECO:0000313" key="1">
    <source>
        <dbReference type="EMBL" id="KAJ0973056.1"/>
    </source>
</evidence>
<dbReference type="NCBIfam" id="TIGR01509">
    <property type="entry name" value="HAD-SF-IA-v3"/>
    <property type="match status" value="1"/>
</dbReference>
<dbReference type="InterPro" id="IPR023214">
    <property type="entry name" value="HAD_sf"/>
</dbReference>
<evidence type="ECO:0000313" key="2">
    <source>
        <dbReference type="Proteomes" id="UP001085076"/>
    </source>
</evidence>
<sequence>MALLFQPSAIVPFPKLLSRTRAMATTSFAPAMAKRKLPILLFDVMDTLVRDPFYEDVPAFFKVSLKQLLEEKHPTSWIEFEKGLISEMDLAKRFFKDERPFDLEGLKECMVRGYCYIDGIEALLQNLKLNNYEMHAFTNYPIWYTLIEEKLKVSKYLPWTFCSCSIGKRKPEPDSYAEVLEQLGVDPANCVFIDDRLTNIEAAKNAGMKTDVVEWNMLQLPMISAEEKKANLFTENGSTNAESFLSLSLCCCFHVKSSMALLQHLRSQEPHLVPCPIFNSYCLESHTLFIFLNLSLFNV</sequence>
<dbReference type="InterPro" id="IPR036412">
    <property type="entry name" value="HAD-like_sf"/>
</dbReference>
<gene>
    <name evidence="1" type="ORF">J5N97_021015</name>
</gene>
<keyword evidence="2" id="KW-1185">Reference proteome</keyword>